<dbReference type="Pfam" id="PF13439">
    <property type="entry name" value="Glyco_transf_4"/>
    <property type="match status" value="1"/>
</dbReference>
<keyword evidence="4" id="KW-0328">Glycosyltransferase</keyword>
<evidence type="ECO:0000313" key="4">
    <source>
        <dbReference type="EMBL" id="VDS04000.1"/>
    </source>
</evidence>
<feature type="domain" description="Glycosyl transferase family 1" evidence="2">
    <location>
        <begin position="634"/>
        <end position="760"/>
    </location>
</feature>
<sequence length="1212" mass="132315">MTRILIDLQACQNESRFRGLGRYVKNMAREIAKIAAPGSVHLLLNSRFGHTILPLRQYFSDFVPDANIHVVELLDQADDRSERGRWRNDASALLREAYIEMLAPDVVFMPSFFEGFIDDVVLSVHRLSRVPVVATVHDLIPLILEERYLKPDQNYSRFYRGKLAEFVGADGLIAISEQSFKEAVELLHYPAEKAVNASEGAEPEFRPLGLSDEQKAAARARFGVGDQFIFYTGGADSRKNLDRLMAAFARLPQALRREHQLVLAGSISPGERQHLLEKADAVGLDRSEYKLLGFVSDADLVELYNLCEVFVFPSLHEGFGLPCLEAMQCGAAVIGSNVSSIPEVMGNDDAMFDPHSVDDMARLLDRVLTDDAFRAALVAKGAVQAAKFSWSKSAEIALATLLETAQPNEPGSDWTATRLRLDAVEQQLIAALKTLPGQFGHPSASDLAQIAQAMAINRVRVANLLRSYDLPEVIDWRIEGPFDSSYSLALVNRELALGLEQTGARAALHASEGPGDYEADKGFLKANPQIAALHARSSDSAAAQVVSRNMYPPRAVDMDSQINGLSCYAWEETGFPFAYAEGINEGAQFVTVTAEHVKKVLIDAGVSVPVTVVGNGVDHWLAVEADKSYRVETAGHTFLHVSSCFPRKGADVLLKSYGAAFRKDDDVLLVIKTFANPHNTIEQQLAALRATNPDFPAVTIIMDDLSDGALKALYEQCDTLVAPSRAEGFGLPIAEAMLSGLHVITTGWSGQMDFCTPENSALIDFTFASASTHEASKPLSAWAEPDGEHLTQLLREALERKAGDATKTLLPRWSWAEVARRNQQAARALSVEALTAEPRLGWVSTYRKRCGIATYSEHLLDVLGMPAIILADAPDDLPTGEPENIVRCWREGKVDDFSNLLAAVKRHQLDMVVIQFNYGFFDFAAFGKLLHSLCDAGTRVVVTMHATIDPAHDPDRKLAHIADALARCDRLLVHSITDLNRLKALGLVDNVGLFPHGVLASPAGNTSRPVAHAPVHLASYGFFLPNKGLIELVEAARLLKAENFAFKLDMVNAAFPAEVSQKLIEQARGLIDRYGLGSEVKLHTDFLPDAESLRLLSQAEIVVYPYQSTGESASGAVRYGLAAGKAVAVTPLPIFDDVAGSVFALPGISPADIATGLKQLSRDLRANAAESQAVLERAQQWRDVHAYPVLGRKLAGTLRGIFRNSLDKETMH</sequence>
<dbReference type="Pfam" id="PF00534">
    <property type="entry name" value="Glycos_transf_1"/>
    <property type="match status" value="2"/>
</dbReference>
<evidence type="ECO:0000259" key="3">
    <source>
        <dbReference type="Pfam" id="PF13439"/>
    </source>
</evidence>
<feature type="domain" description="Glycosyl transferase family 1" evidence="2">
    <location>
        <begin position="221"/>
        <end position="381"/>
    </location>
</feature>
<evidence type="ECO:0000259" key="2">
    <source>
        <dbReference type="Pfam" id="PF00534"/>
    </source>
</evidence>
<dbReference type="Gene3D" id="3.40.50.2000">
    <property type="entry name" value="Glycogen Phosphorylase B"/>
    <property type="match status" value="5"/>
</dbReference>
<dbReference type="PANTHER" id="PTHR46401">
    <property type="entry name" value="GLYCOSYLTRANSFERASE WBBK-RELATED"/>
    <property type="match status" value="1"/>
</dbReference>
<dbReference type="RefSeq" id="WP_126149594.1">
    <property type="nucleotide sequence ID" value="NZ_JBHTMH010000001.1"/>
</dbReference>
<dbReference type="EC" id="2.4.1.250" evidence="4"/>
<dbReference type="GO" id="GO:0009103">
    <property type="term" value="P:lipopolysaccharide biosynthetic process"/>
    <property type="evidence" value="ECO:0007669"/>
    <property type="project" value="TreeGrafter"/>
</dbReference>
<dbReference type="OrthoDB" id="8049568at2"/>
<organism evidence="4 5">
    <name type="scientific">Devosia equisanguinis</name>
    <dbReference type="NCBI Taxonomy" id="2490941"/>
    <lineage>
        <taxon>Bacteria</taxon>
        <taxon>Pseudomonadati</taxon>
        <taxon>Pseudomonadota</taxon>
        <taxon>Alphaproteobacteria</taxon>
        <taxon>Hyphomicrobiales</taxon>
        <taxon>Devosiaceae</taxon>
        <taxon>Devosia</taxon>
    </lineage>
</organism>
<accession>A0A3S4D462</accession>
<dbReference type="Proteomes" id="UP000268844">
    <property type="component" value="Unassembled WGS sequence"/>
</dbReference>
<protein>
    <submittedName>
        <fullName evidence="4">D-inositol 3-phosphate glycosyltransferase</fullName>
        <ecNumber evidence="4">2.4.1.250</ecNumber>
    </submittedName>
</protein>
<dbReference type="InterPro" id="IPR001296">
    <property type="entry name" value="Glyco_trans_1"/>
</dbReference>
<keyword evidence="5" id="KW-1185">Reference proteome</keyword>
<gene>
    <name evidence="4" type="primary">mshA</name>
    <name evidence="4" type="ORF">DEVEQU_01129</name>
</gene>
<evidence type="ECO:0000256" key="1">
    <source>
        <dbReference type="ARBA" id="ARBA00022679"/>
    </source>
</evidence>
<feature type="domain" description="Glycosyltransferase subfamily 4-like N-terminal" evidence="3">
    <location>
        <begin position="18"/>
        <end position="194"/>
    </location>
</feature>
<keyword evidence="1 4" id="KW-0808">Transferase</keyword>
<dbReference type="EMBL" id="UZWD01000018">
    <property type="protein sequence ID" value="VDS04000.1"/>
    <property type="molecule type" value="Genomic_DNA"/>
</dbReference>
<dbReference type="GO" id="GO:0102710">
    <property type="term" value="F:D-inositol-3-phosphate glycosyltransferase activity"/>
    <property type="evidence" value="ECO:0007669"/>
    <property type="project" value="UniProtKB-EC"/>
</dbReference>
<name>A0A3S4D462_9HYPH</name>
<dbReference type="InterPro" id="IPR028098">
    <property type="entry name" value="Glyco_trans_4-like_N"/>
</dbReference>
<proteinExistence type="predicted"/>
<dbReference type="SUPFAM" id="SSF53756">
    <property type="entry name" value="UDP-Glycosyltransferase/glycogen phosphorylase"/>
    <property type="match status" value="3"/>
</dbReference>
<dbReference type="AlphaFoldDB" id="A0A3S4D462"/>
<dbReference type="CDD" id="cd03809">
    <property type="entry name" value="GT4_MtfB-like"/>
    <property type="match status" value="1"/>
</dbReference>
<reference evidence="4 5" key="1">
    <citation type="submission" date="2018-12" db="EMBL/GenBank/DDBJ databases">
        <authorList>
            <person name="Criscuolo A."/>
        </authorList>
    </citation>
    <scope>NUCLEOTIDE SEQUENCE [LARGE SCALE GENOMIC DNA]</scope>
    <source>
        <strain evidence="4">ACIP1116281</strain>
    </source>
</reference>
<evidence type="ECO:0000313" key="5">
    <source>
        <dbReference type="Proteomes" id="UP000268844"/>
    </source>
</evidence>
<dbReference type="PANTHER" id="PTHR46401:SF2">
    <property type="entry name" value="GLYCOSYLTRANSFERASE WBBK-RELATED"/>
    <property type="match status" value="1"/>
</dbReference>